<feature type="region of interest" description="Disordered" evidence="1">
    <location>
        <begin position="330"/>
        <end position="386"/>
    </location>
</feature>
<organism evidence="3">
    <name type="scientific">Spodoptera frugiperda</name>
    <name type="common">Fall armyworm</name>
    <dbReference type="NCBI Taxonomy" id="7108"/>
    <lineage>
        <taxon>Eukaryota</taxon>
        <taxon>Metazoa</taxon>
        <taxon>Ecdysozoa</taxon>
        <taxon>Arthropoda</taxon>
        <taxon>Hexapoda</taxon>
        <taxon>Insecta</taxon>
        <taxon>Pterygota</taxon>
        <taxon>Neoptera</taxon>
        <taxon>Endopterygota</taxon>
        <taxon>Lepidoptera</taxon>
        <taxon>Glossata</taxon>
        <taxon>Ditrysia</taxon>
        <taxon>Noctuoidea</taxon>
        <taxon>Noctuidae</taxon>
        <taxon>Amphipyrinae</taxon>
        <taxon>Spodoptera</taxon>
    </lineage>
</organism>
<reference evidence="3" key="1">
    <citation type="submission" date="2016-07" db="EMBL/GenBank/DDBJ databases">
        <authorList>
            <person name="Bretaudeau A."/>
        </authorList>
    </citation>
    <scope>NUCLEOTIDE SEQUENCE</scope>
    <source>
        <strain evidence="3">Rice</strain>
        <tissue evidence="3">Whole body</tissue>
    </source>
</reference>
<evidence type="ECO:0000259" key="2">
    <source>
        <dbReference type="Pfam" id="PF05028"/>
    </source>
</evidence>
<dbReference type="AlphaFoldDB" id="A0A2H1WDF5"/>
<dbReference type="Pfam" id="PF05028">
    <property type="entry name" value="PARG_cat_C"/>
    <property type="match status" value="1"/>
</dbReference>
<dbReference type="GO" id="GO:1990966">
    <property type="term" value="P:ATP generation from poly-ADP-D-ribose"/>
    <property type="evidence" value="ECO:0007669"/>
    <property type="project" value="TreeGrafter"/>
</dbReference>
<proteinExistence type="predicted"/>
<feature type="region of interest" description="Disordered" evidence="1">
    <location>
        <begin position="250"/>
        <end position="290"/>
    </location>
</feature>
<dbReference type="GO" id="GO:0004649">
    <property type="term" value="F:poly(ADP-ribose) glycohydrolase activity"/>
    <property type="evidence" value="ECO:0007669"/>
    <property type="project" value="InterPro"/>
</dbReference>
<dbReference type="GO" id="GO:0009225">
    <property type="term" value="P:nucleotide-sugar metabolic process"/>
    <property type="evidence" value="ECO:0007669"/>
    <property type="project" value="TreeGrafter"/>
</dbReference>
<protein>
    <submittedName>
        <fullName evidence="3">SFRICE_034491</fullName>
    </submittedName>
</protein>
<dbReference type="EMBL" id="ODYU01007915">
    <property type="protein sequence ID" value="SOQ51110.1"/>
    <property type="molecule type" value="Genomic_DNA"/>
</dbReference>
<dbReference type="PANTHER" id="PTHR12837:SF15">
    <property type="entry name" value="POLY(ADP-RIBOSE) GLYCOHYDROLASE"/>
    <property type="match status" value="1"/>
</dbReference>
<dbReference type="PANTHER" id="PTHR12837">
    <property type="entry name" value="POLY ADP-RIBOSE GLYCOHYDROLASE"/>
    <property type="match status" value="1"/>
</dbReference>
<dbReference type="GO" id="GO:0005634">
    <property type="term" value="C:nucleus"/>
    <property type="evidence" value="ECO:0007669"/>
    <property type="project" value="TreeGrafter"/>
</dbReference>
<accession>A0A2H1WDF5</accession>
<feature type="compositionally biased region" description="Basic and acidic residues" evidence="1">
    <location>
        <begin position="250"/>
        <end position="267"/>
    </location>
</feature>
<feature type="compositionally biased region" description="Polar residues" evidence="1">
    <location>
        <begin position="268"/>
        <end position="281"/>
    </location>
</feature>
<evidence type="ECO:0000256" key="1">
    <source>
        <dbReference type="SAM" id="MobiDB-lite"/>
    </source>
</evidence>
<evidence type="ECO:0000313" key="3">
    <source>
        <dbReference type="EMBL" id="SOQ51110.1"/>
    </source>
</evidence>
<dbReference type="GO" id="GO:0006282">
    <property type="term" value="P:regulation of DNA repair"/>
    <property type="evidence" value="ECO:0007669"/>
    <property type="project" value="InterPro"/>
</dbReference>
<name>A0A2H1WDF5_SPOFR</name>
<sequence length="386" mass="43655">MLFTEVMRPNEALMIIGAERYSKYVGYGHSFQFAGEHRDTTPRDSSARRRCAVLAIDAVPYSGLAQEFRREAITRELNKAWVGVSFDTDVSSDRLQYPGVATGNWGCGAFGGTPHLKSLVQLMACCQARRPMAYYTFGDTQLRDDIANMYNLLARHNVTVGQLYRYIVRFAQENNVLLTRFYTYLEKVLKENKESSQNSSDNMMDISITESTAGPVVIEDGSTDNSPDLFSQDEMDESLLEVTIQSERIASKTDSKKETPKITRKAETNTNKQVTPIQSTKHLTEQQIEQHITQQIDQEVAQLVEQQESSKSPPTADTKKMSLLDAVTIMDQDDKHEQHTSPATNKRFSLRSDTKPAMNTESESTPERKKGTPKKKITDYFSTRNK</sequence>
<dbReference type="GO" id="GO:0005737">
    <property type="term" value="C:cytoplasm"/>
    <property type="evidence" value="ECO:0007669"/>
    <property type="project" value="TreeGrafter"/>
</dbReference>
<dbReference type="InterPro" id="IPR046372">
    <property type="entry name" value="PARG_cat_C"/>
</dbReference>
<feature type="domain" description="PARG catalytic Macro" evidence="2">
    <location>
        <begin position="1"/>
        <end position="143"/>
    </location>
</feature>
<dbReference type="GO" id="GO:0005975">
    <property type="term" value="P:carbohydrate metabolic process"/>
    <property type="evidence" value="ECO:0007669"/>
    <property type="project" value="InterPro"/>
</dbReference>
<gene>
    <name evidence="3" type="ORF">SFRICE_034491</name>
</gene>
<dbReference type="InterPro" id="IPR007724">
    <property type="entry name" value="Poly_GlycHdrlase"/>
</dbReference>